<accession>A0A8R7PZM8</accession>
<protein>
    <submittedName>
        <fullName evidence="1">Uncharacterized protein</fullName>
    </submittedName>
</protein>
<keyword evidence="2" id="KW-1185">Reference proteome</keyword>
<dbReference type="Gramene" id="TuG1812G0300005453.01.T01">
    <property type="protein sequence ID" value="TuG1812G0300005453.01.T01"/>
    <property type="gene ID" value="TuG1812G0300005453.01"/>
</dbReference>
<name>A0A8R7PZM8_TRIUA</name>
<evidence type="ECO:0000313" key="1">
    <source>
        <dbReference type="EnsemblPlants" id="TuG1812G0300005453.01.T01"/>
    </source>
</evidence>
<evidence type="ECO:0000313" key="2">
    <source>
        <dbReference type="Proteomes" id="UP000015106"/>
    </source>
</evidence>
<reference evidence="1" key="2">
    <citation type="submission" date="2018-03" db="EMBL/GenBank/DDBJ databases">
        <title>The Triticum urartu genome reveals the dynamic nature of wheat genome evolution.</title>
        <authorList>
            <person name="Ling H."/>
            <person name="Ma B."/>
            <person name="Shi X."/>
            <person name="Liu H."/>
            <person name="Dong L."/>
            <person name="Sun H."/>
            <person name="Cao Y."/>
            <person name="Gao Q."/>
            <person name="Zheng S."/>
            <person name="Li Y."/>
            <person name="Yu Y."/>
            <person name="Du H."/>
            <person name="Qi M."/>
            <person name="Li Y."/>
            <person name="Yu H."/>
            <person name="Cui Y."/>
            <person name="Wang N."/>
            <person name="Chen C."/>
            <person name="Wu H."/>
            <person name="Zhao Y."/>
            <person name="Zhang J."/>
            <person name="Li Y."/>
            <person name="Zhou W."/>
            <person name="Zhang B."/>
            <person name="Hu W."/>
            <person name="Eijk M."/>
            <person name="Tang J."/>
            <person name="Witsenboer H."/>
            <person name="Zhao S."/>
            <person name="Li Z."/>
            <person name="Zhang A."/>
            <person name="Wang D."/>
            <person name="Liang C."/>
        </authorList>
    </citation>
    <scope>NUCLEOTIDE SEQUENCE [LARGE SCALE GENOMIC DNA]</scope>
    <source>
        <strain evidence="1">cv. G1812</strain>
    </source>
</reference>
<reference evidence="2" key="1">
    <citation type="journal article" date="2013" name="Nature">
        <title>Draft genome of the wheat A-genome progenitor Triticum urartu.</title>
        <authorList>
            <person name="Ling H.Q."/>
            <person name="Zhao S."/>
            <person name="Liu D."/>
            <person name="Wang J."/>
            <person name="Sun H."/>
            <person name="Zhang C."/>
            <person name="Fan H."/>
            <person name="Li D."/>
            <person name="Dong L."/>
            <person name="Tao Y."/>
            <person name="Gao C."/>
            <person name="Wu H."/>
            <person name="Li Y."/>
            <person name="Cui Y."/>
            <person name="Guo X."/>
            <person name="Zheng S."/>
            <person name="Wang B."/>
            <person name="Yu K."/>
            <person name="Liang Q."/>
            <person name="Yang W."/>
            <person name="Lou X."/>
            <person name="Chen J."/>
            <person name="Feng M."/>
            <person name="Jian J."/>
            <person name="Zhang X."/>
            <person name="Luo G."/>
            <person name="Jiang Y."/>
            <person name="Liu J."/>
            <person name="Wang Z."/>
            <person name="Sha Y."/>
            <person name="Zhang B."/>
            <person name="Wu H."/>
            <person name="Tang D."/>
            <person name="Shen Q."/>
            <person name="Xue P."/>
            <person name="Zou S."/>
            <person name="Wang X."/>
            <person name="Liu X."/>
            <person name="Wang F."/>
            <person name="Yang Y."/>
            <person name="An X."/>
            <person name="Dong Z."/>
            <person name="Zhang K."/>
            <person name="Zhang X."/>
            <person name="Luo M.C."/>
            <person name="Dvorak J."/>
            <person name="Tong Y."/>
            <person name="Wang J."/>
            <person name="Yang H."/>
            <person name="Li Z."/>
            <person name="Wang D."/>
            <person name="Zhang A."/>
            <person name="Wang J."/>
        </authorList>
    </citation>
    <scope>NUCLEOTIDE SEQUENCE</scope>
    <source>
        <strain evidence="2">cv. G1812</strain>
    </source>
</reference>
<reference evidence="1" key="3">
    <citation type="submission" date="2022-06" db="UniProtKB">
        <authorList>
            <consortium name="EnsemblPlants"/>
        </authorList>
    </citation>
    <scope>IDENTIFICATION</scope>
</reference>
<proteinExistence type="predicted"/>
<sequence length="140" mass="14964">MPAAPLAGVGSASSVAQTIHGSSGYPFSLPADVHLDHRLVGAPSVVNRSKGVPLRVAGAFGRPTPLGFAISDSLRHTKRCSSFLVGRSWWFLPKWCLPPGPSIPRRSPNCQDAIHLSAPVQSPLRGRVGGARMRYHRLLV</sequence>
<dbReference type="AlphaFoldDB" id="A0A8R7PZM8"/>
<dbReference type="Proteomes" id="UP000015106">
    <property type="component" value="Chromosome 3"/>
</dbReference>
<organism evidence="1 2">
    <name type="scientific">Triticum urartu</name>
    <name type="common">Red wild einkorn</name>
    <name type="synonym">Crithodium urartu</name>
    <dbReference type="NCBI Taxonomy" id="4572"/>
    <lineage>
        <taxon>Eukaryota</taxon>
        <taxon>Viridiplantae</taxon>
        <taxon>Streptophyta</taxon>
        <taxon>Embryophyta</taxon>
        <taxon>Tracheophyta</taxon>
        <taxon>Spermatophyta</taxon>
        <taxon>Magnoliopsida</taxon>
        <taxon>Liliopsida</taxon>
        <taxon>Poales</taxon>
        <taxon>Poaceae</taxon>
        <taxon>BOP clade</taxon>
        <taxon>Pooideae</taxon>
        <taxon>Triticodae</taxon>
        <taxon>Triticeae</taxon>
        <taxon>Triticinae</taxon>
        <taxon>Triticum</taxon>
    </lineage>
</organism>
<dbReference type="EnsemblPlants" id="TuG1812G0300005453.01.T01">
    <property type="protein sequence ID" value="TuG1812G0300005453.01.T01"/>
    <property type="gene ID" value="TuG1812G0300005453.01"/>
</dbReference>